<dbReference type="EMBL" id="FQVF01000010">
    <property type="protein sequence ID" value="SHF70547.1"/>
    <property type="molecule type" value="Genomic_DNA"/>
</dbReference>
<reference evidence="3" key="1">
    <citation type="submission" date="2016-11" db="EMBL/GenBank/DDBJ databases">
        <authorList>
            <person name="Varghese N."/>
            <person name="Submissions S."/>
        </authorList>
    </citation>
    <scope>NUCLEOTIDE SEQUENCE [LARGE SCALE GENOMIC DNA]</scope>
    <source>
        <strain evidence="3">DSM 16579</strain>
    </source>
</reference>
<organism evidence="2 3">
    <name type="scientific">Marinomonas polaris DSM 16579</name>
    <dbReference type="NCBI Taxonomy" id="1122206"/>
    <lineage>
        <taxon>Bacteria</taxon>
        <taxon>Pseudomonadati</taxon>
        <taxon>Pseudomonadota</taxon>
        <taxon>Gammaproteobacteria</taxon>
        <taxon>Oceanospirillales</taxon>
        <taxon>Oceanospirillaceae</taxon>
        <taxon>Marinomonas</taxon>
    </lineage>
</organism>
<dbReference type="AlphaFoldDB" id="A0A1M5DU90"/>
<dbReference type="InterPro" id="IPR036490">
    <property type="entry name" value="ThsB_TIR-like_sf"/>
</dbReference>
<dbReference type="STRING" id="1122206.SAMN02745753_02508"/>
<evidence type="ECO:0000313" key="3">
    <source>
        <dbReference type="Proteomes" id="UP000184517"/>
    </source>
</evidence>
<keyword evidence="3" id="KW-1185">Reference proteome</keyword>
<accession>A0A1M5DU90</accession>
<dbReference type="SUPFAM" id="SSF52206">
    <property type="entry name" value="Hypothetical protein MTH538"/>
    <property type="match status" value="1"/>
</dbReference>
<dbReference type="Pfam" id="PF08937">
    <property type="entry name" value="ThsB_TIR"/>
    <property type="match status" value="1"/>
</dbReference>
<feature type="domain" description="Thoeris protein ThsB TIR-like" evidence="1">
    <location>
        <begin position="6"/>
        <end position="99"/>
    </location>
</feature>
<proteinExistence type="predicted"/>
<protein>
    <submittedName>
        <fullName evidence="2">MTH538 TIR-like domain</fullName>
    </submittedName>
</protein>
<evidence type="ECO:0000313" key="2">
    <source>
        <dbReference type="EMBL" id="SHF70547.1"/>
    </source>
</evidence>
<dbReference type="RefSeq" id="WP_072840028.1">
    <property type="nucleotide sequence ID" value="NZ_FQVF01000010.1"/>
</dbReference>
<gene>
    <name evidence="2" type="ORF">SAMN02745753_02508</name>
</gene>
<evidence type="ECO:0000259" key="1">
    <source>
        <dbReference type="Pfam" id="PF08937"/>
    </source>
</evidence>
<dbReference type="InterPro" id="IPR015032">
    <property type="entry name" value="ThsB__TIR-like_domain"/>
</dbReference>
<dbReference type="Gene3D" id="3.40.50.9200">
    <property type="entry name" value="Hypothetical protein MTH538"/>
    <property type="match status" value="1"/>
</dbReference>
<dbReference type="OrthoDB" id="9811746at2"/>
<sequence length="166" mass="18997">MARKCFFSFHYQPDNWRVSKIRNIGAIEGNQAAKDNDWETVTGGGDKKIKEWIDKQMEGRTCTVILAGSKTADRKWINHEIVQSWNKGKGVLVIYIHNITDRLDNQSSKGANPLYYVTHGTTKKRLSTIAKSYDPPYTTSKGVYNYIANNIDSWIEEAIQIRKDNP</sequence>
<name>A0A1M5DU90_9GAMM</name>
<dbReference type="Proteomes" id="UP000184517">
    <property type="component" value="Unassembled WGS sequence"/>
</dbReference>